<sequence length="60" mass="7401">MEEMLHVVECKSLLRWPMKVWAIRSEVTMYCNIVEYAESIRFRFISHFSLMCVYCFKRRC</sequence>
<reference evidence="2" key="1">
    <citation type="submission" date="2017-02" db="UniProtKB">
        <authorList>
            <consortium name="WormBaseParasite"/>
        </authorList>
    </citation>
    <scope>IDENTIFICATION</scope>
</reference>
<evidence type="ECO:0000313" key="2">
    <source>
        <dbReference type="WBParaSite" id="ALUE_0001962401-mRNA-1"/>
    </source>
</evidence>
<dbReference type="AlphaFoldDB" id="A0A0M3ILJ6"/>
<evidence type="ECO:0000313" key="1">
    <source>
        <dbReference type="Proteomes" id="UP000036681"/>
    </source>
</evidence>
<proteinExistence type="predicted"/>
<keyword evidence="1" id="KW-1185">Reference proteome</keyword>
<dbReference type="Proteomes" id="UP000036681">
    <property type="component" value="Unplaced"/>
</dbReference>
<dbReference type="WBParaSite" id="ALUE_0001962401-mRNA-1">
    <property type="protein sequence ID" value="ALUE_0001962401-mRNA-1"/>
    <property type="gene ID" value="ALUE_0001962401"/>
</dbReference>
<accession>A0A0M3ILJ6</accession>
<protein>
    <submittedName>
        <fullName evidence="2">Ovule protein</fullName>
    </submittedName>
</protein>
<name>A0A0M3ILJ6_ASCLU</name>
<organism evidence="1 2">
    <name type="scientific">Ascaris lumbricoides</name>
    <name type="common">Giant roundworm</name>
    <dbReference type="NCBI Taxonomy" id="6252"/>
    <lineage>
        <taxon>Eukaryota</taxon>
        <taxon>Metazoa</taxon>
        <taxon>Ecdysozoa</taxon>
        <taxon>Nematoda</taxon>
        <taxon>Chromadorea</taxon>
        <taxon>Rhabditida</taxon>
        <taxon>Spirurina</taxon>
        <taxon>Ascaridomorpha</taxon>
        <taxon>Ascaridoidea</taxon>
        <taxon>Ascarididae</taxon>
        <taxon>Ascaris</taxon>
    </lineage>
</organism>